<feature type="binding site" evidence="5">
    <location>
        <position position="377"/>
    </location>
    <ligand>
        <name>Zn(2+)</name>
        <dbReference type="ChEBI" id="CHEBI:29105"/>
    </ligand>
</feature>
<feature type="binding site" evidence="5">
    <location>
        <position position="346"/>
    </location>
    <ligand>
        <name>Zn(2+)</name>
        <dbReference type="ChEBI" id="CHEBI:29105"/>
    </ligand>
</feature>
<dbReference type="SUPFAM" id="SSF51713">
    <property type="entry name" value="tRNA-guanine transglycosylase"/>
    <property type="match status" value="1"/>
</dbReference>
<keyword evidence="3 5" id="KW-0479">Metal-binding</keyword>
<dbReference type="AlphaFoldDB" id="A0AA38RUS7"/>
<dbReference type="InterPro" id="IPR028592">
    <property type="entry name" value="QTRTD1"/>
</dbReference>
<gene>
    <name evidence="7" type="ORF">NKR23_g5030</name>
</gene>
<comment type="subunit">
    <text evidence="5">Heterodimer of a catalytic subunit and an accessory subunit.</text>
</comment>
<dbReference type="GO" id="GO:0046872">
    <property type="term" value="F:metal ion binding"/>
    <property type="evidence" value="ECO:0007669"/>
    <property type="project" value="UniProtKB-KW"/>
</dbReference>
<comment type="cofactor">
    <cofactor evidence="5">
        <name>Zn(2+)</name>
        <dbReference type="ChEBI" id="CHEBI:29105"/>
    </cofactor>
    <text evidence="5">Binds 1 zinc ion per subunit.</text>
</comment>
<evidence type="ECO:0000256" key="3">
    <source>
        <dbReference type="ARBA" id="ARBA00022723"/>
    </source>
</evidence>
<evidence type="ECO:0000256" key="4">
    <source>
        <dbReference type="ARBA" id="ARBA00022833"/>
    </source>
</evidence>
<dbReference type="GO" id="GO:0005737">
    <property type="term" value="C:cytoplasm"/>
    <property type="evidence" value="ECO:0007669"/>
    <property type="project" value="UniProtKB-SubCell"/>
</dbReference>
<comment type="similarity">
    <text evidence="5">Belongs to the queuine tRNA-ribosyltransferase family. QTRT2 subfamily.</text>
</comment>
<dbReference type="Proteomes" id="UP001174694">
    <property type="component" value="Unassembled WGS sequence"/>
</dbReference>
<dbReference type="Gene3D" id="3.20.20.105">
    <property type="entry name" value="Queuine tRNA-ribosyltransferase-like"/>
    <property type="match status" value="1"/>
</dbReference>
<comment type="function">
    <text evidence="5">Non-catalytic subunit of the queuine tRNA-ribosyltransferase (TGT) that catalyzes the base-exchange of a guanine (G) residue with queuine (Q) at position 34 (anticodon wobble position) in tRNAs with GU(N) anticodons (tRNA-Asp, -Asn, -His and -Tyr), resulting in the hypermodified nucleoside queuosine (7-(((4,5-cis-dihydroxy-2-cyclopenten-1-yl)amino)methyl)-7-deazaguanosine).</text>
</comment>
<comment type="subcellular location">
    <subcellularLocation>
        <location evidence="5">Cytoplasm</location>
    </subcellularLocation>
</comment>
<dbReference type="HAMAP" id="MF_03043">
    <property type="entry name" value="QTRT2"/>
    <property type="match status" value="1"/>
</dbReference>
<comment type="caution">
    <text evidence="7">The sequence shown here is derived from an EMBL/GenBank/DDBJ whole genome shotgun (WGS) entry which is preliminary data.</text>
</comment>
<feature type="binding site" evidence="5">
    <location>
        <position position="348"/>
    </location>
    <ligand>
        <name>Zn(2+)</name>
        <dbReference type="ChEBI" id="CHEBI:29105"/>
    </ligand>
</feature>
<protein>
    <recommendedName>
        <fullName evidence="5">Queuine tRNA-ribosyltransferase accessory subunit 2</fullName>
    </recommendedName>
    <alternativeName>
        <fullName evidence="5">Queuine tRNA-ribosyltransferase domain-containing protein 1</fullName>
    </alternativeName>
</protein>
<evidence type="ECO:0000313" key="7">
    <source>
        <dbReference type="EMBL" id="KAJ9148372.1"/>
    </source>
</evidence>
<evidence type="ECO:0000259" key="6">
    <source>
        <dbReference type="Pfam" id="PF01702"/>
    </source>
</evidence>
<evidence type="ECO:0000313" key="8">
    <source>
        <dbReference type="Proteomes" id="UP001174694"/>
    </source>
</evidence>
<dbReference type="PANTHER" id="PTHR46064">
    <property type="entry name" value="QUEUINE TRNA-RIBOSYLTRANSFERASE ACCESSORY SUBUNIT 2"/>
    <property type="match status" value="1"/>
</dbReference>
<accession>A0AA38RUS7</accession>
<dbReference type="GO" id="GO:0008479">
    <property type="term" value="F:tRNA-guanosine(34) queuine transglycosylase activity"/>
    <property type="evidence" value="ECO:0007669"/>
    <property type="project" value="UniProtKB-UniRule"/>
</dbReference>
<keyword evidence="8" id="KW-1185">Reference proteome</keyword>
<evidence type="ECO:0000256" key="2">
    <source>
        <dbReference type="ARBA" id="ARBA00022694"/>
    </source>
</evidence>
<dbReference type="GO" id="GO:0006400">
    <property type="term" value="P:tRNA modification"/>
    <property type="evidence" value="ECO:0007669"/>
    <property type="project" value="InterPro"/>
</dbReference>
<sequence length="501" mass="54259">MTELERDQEMRFEVLKAVLGEGAAARLGQLALPKRNRIETPNFLAVTSRGVVPHLTPDNVAKHGGFGGSYMALEDFIERAQKTPNRTAPVFLTPVSGDKRRLHAFTSLPSSHITVLGARRNPAVKSTLGNGNNFISVFTSTGFQSLTTEEYISAVETLRPDIAIPLADINYSSATTQTAKRGLRQAERTEDWMVDWCRSFDRDSLKADGDDIAVFAPTLPVPYSIQWEYLSRLSEDDILSSLSGLAIYDVDIAADLGSHPPLLPLPRLSLQPPSSPHHILRQISLGIDLLLVPFVNSVSDAGVALTFTFPPLPSSSSSSPDEPLPLGIDLSLPEHKVSMQPLSPGCTCYACTSHHRAYLHHLLSAREMLAWTLLQLHNHAVLSAFFAGVRASLVAGHDQFERDSRAFTLAYEAEVPAGMGTRPRARGYHFKSEGGEAKMNGPAWGRLGGDGGQDQALGKVVGVADGGVLPRDMTETPVLPDVGAMELEKEGFAEIDKGQPT</sequence>
<keyword evidence="1 5" id="KW-0963">Cytoplasm</keyword>
<organism evidence="7 8">
    <name type="scientific">Pleurostoma richardsiae</name>
    <dbReference type="NCBI Taxonomy" id="41990"/>
    <lineage>
        <taxon>Eukaryota</taxon>
        <taxon>Fungi</taxon>
        <taxon>Dikarya</taxon>
        <taxon>Ascomycota</taxon>
        <taxon>Pezizomycotina</taxon>
        <taxon>Sordariomycetes</taxon>
        <taxon>Sordariomycetidae</taxon>
        <taxon>Calosphaeriales</taxon>
        <taxon>Pleurostomataceae</taxon>
        <taxon>Pleurostoma</taxon>
    </lineage>
</organism>
<dbReference type="Pfam" id="PF01702">
    <property type="entry name" value="TGT"/>
    <property type="match status" value="1"/>
</dbReference>
<feature type="domain" description="tRNA-guanine(15) transglycosylase-like" evidence="6">
    <location>
        <begin position="24"/>
        <end position="407"/>
    </location>
</feature>
<proteinExistence type="inferred from homology"/>
<evidence type="ECO:0000256" key="5">
    <source>
        <dbReference type="HAMAP-Rule" id="MF_03043"/>
    </source>
</evidence>
<evidence type="ECO:0000256" key="1">
    <source>
        <dbReference type="ARBA" id="ARBA00022490"/>
    </source>
</evidence>
<keyword evidence="4 5" id="KW-0862">Zinc</keyword>
<dbReference type="InterPro" id="IPR036511">
    <property type="entry name" value="TGT-like_sf"/>
</dbReference>
<name>A0AA38RUS7_9PEZI</name>
<feature type="binding site" evidence="5">
    <location>
        <position position="351"/>
    </location>
    <ligand>
        <name>Zn(2+)</name>
        <dbReference type="ChEBI" id="CHEBI:29105"/>
    </ligand>
</feature>
<dbReference type="EMBL" id="JANBVO010000013">
    <property type="protein sequence ID" value="KAJ9148372.1"/>
    <property type="molecule type" value="Genomic_DNA"/>
</dbReference>
<dbReference type="InterPro" id="IPR050852">
    <property type="entry name" value="Queuine_tRNA-ribosyltrfase"/>
</dbReference>
<reference evidence="7" key="1">
    <citation type="submission" date="2022-07" db="EMBL/GenBank/DDBJ databases">
        <title>Fungi with potential for degradation of polypropylene.</title>
        <authorList>
            <person name="Gostincar C."/>
        </authorList>
    </citation>
    <scope>NUCLEOTIDE SEQUENCE</scope>
    <source>
        <strain evidence="7">EXF-13308</strain>
    </source>
</reference>
<dbReference type="PANTHER" id="PTHR46064:SF1">
    <property type="entry name" value="QUEUINE TRNA-RIBOSYLTRANSFERASE ACCESSORY SUBUNIT 2"/>
    <property type="match status" value="1"/>
</dbReference>
<dbReference type="InterPro" id="IPR002616">
    <property type="entry name" value="tRNA_ribo_trans-like"/>
</dbReference>
<keyword evidence="2 5" id="KW-0819">tRNA processing</keyword>